<dbReference type="AlphaFoldDB" id="A0A0G1DHG1"/>
<dbReference type="STRING" id="1618578.UV74_C0013G0154"/>
<name>A0A0G1DHG1_9BACT</name>
<evidence type="ECO:0000313" key="1">
    <source>
        <dbReference type="EMBL" id="KKS97032.1"/>
    </source>
</evidence>
<evidence type="ECO:0008006" key="3">
    <source>
        <dbReference type="Google" id="ProtNLM"/>
    </source>
</evidence>
<reference evidence="1 2" key="1">
    <citation type="journal article" date="2015" name="Nature">
        <title>rRNA introns, odd ribosomes, and small enigmatic genomes across a large radiation of phyla.</title>
        <authorList>
            <person name="Brown C.T."/>
            <person name="Hug L.A."/>
            <person name="Thomas B.C."/>
            <person name="Sharon I."/>
            <person name="Castelle C.J."/>
            <person name="Singh A."/>
            <person name="Wilkins M.J."/>
            <person name="Williams K.H."/>
            <person name="Banfield J.F."/>
        </authorList>
    </citation>
    <scope>NUCLEOTIDE SEQUENCE [LARGE SCALE GENOMIC DNA]</scope>
</reference>
<protein>
    <recommendedName>
        <fullName evidence="3">DUF2268 domain-containing protein</fullName>
    </recommendedName>
</protein>
<evidence type="ECO:0000313" key="2">
    <source>
        <dbReference type="Proteomes" id="UP000034090"/>
    </source>
</evidence>
<proteinExistence type="predicted"/>
<gene>
    <name evidence="1" type="ORF">UV74_C0013G0154</name>
</gene>
<comment type="caution">
    <text evidence="1">The sequence shown here is derived from an EMBL/GenBank/DDBJ whole genome shotgun (WGS) entry which is preliminary data.</text>
</comment>
<dbReference type="EMBL" id="LCFQ01000013">
    <property type="protein sequence ID" value="KKS97032.1"/>
    <property type="molecule type" value="Genomic_DNA"/>
</dbReference>
<dbReference type="Proteomes" id="UP000034090">
    <property type="component" value="Unassembled WGS sequence"/>
</dbReference>
<accession>A0A0G1DHG1</accession>
<organism evidence="1 2">
    <name type="scientific">Candidatus Woesebacteria bacterium GW2011_GWB1_43_14</name>
    <dbReference type="NCBI Taxonomy" id="1618578"/>
    <lineage>
        <taxon>Bacteria</taxon>
        <taxon>Candidatus Woeseibacteriota</taxon>
    </lineage>
</organism>
<sequence length="322" mass="37536">MKFRFTLNKETNHIYFVSNLSNWHFSCRPWHNRYWIEKTGEISGAEKKALESTKSVFQKHSFGNNYWGNILLIPDKNRWEKIEGLLTKKEISTLKSTVKLFKPRFEIIWKGDQGLLKKWMQQFEATSEKYTPNELGVTLNELFGTKTNIDEVEVILLISGPNNSATGGANLTPGRVTLEISRTPLEFLRPSWLTLWHETIHSVWEKNSNYMKQLSDFIVNSEARGEKSPIEGLSLREVTKEAILDSLIPRGYLAKKYFGFPSDDYFIKSLANTKNVPTYSRWRLYAADKLRHFIEEYVDNKRPLDEKVFAEVIKIARESKLD</sequence>